<accession>A0A8H3LNB8</accession>
<evidence type="ECO:0000313" key="1">
    <source>
        <dbReference type="EMBL" id="GES90114.1"/>
    </source>
</evidence>
<reference evidence="1" key="1">
    <citation type="submission" date="2019-10" db="EMBL/GenBank/DDBJ databases">
        <title>Conservation and host-specific expression of non-tandemly repeated heterogenous ribosome RNA gene in arbuscular mycorrhizal fungi.</title>
        <authorList>
            <person name="Maeda T."/>
            <person name="Kobayashi Y."/>
            <person name="Nakagawa T."/>
            <person name="Ezawa T."/>
            <person name="Yamaguchi K."/>
            <person name="Bino T."/>
            <person name="Nishimoto Y."/>
            <person name="Shigenobu S."/>
            <person name="Kawaguchi M."/>
        </authorList>
    </citation>
    <scope>NUCLEOTIDE SEQUENCE</scope>
    <source>
        <strain evidence="1">HR1</strain>
    </source>
</reference>
<name>A0A8H3LNB8_9GLOM</name>
<evidence type="ECO:0000313" key="2">
    <source>
        <dbReference type="Proteomes" id="UP000615446"/>
    </source>
</evidence>
<dbReference type="EMBL" id="BLAL01000193">
    <property type="protein sequence ID" value="GES90114.1"/>
    <property type="molecule type" value="Genomic_DNA"/>
</dbReference>
<proteinExistence type="predicted"/>
<sequence>MPYTNKTLCEIIIPILWKNPWKFLKRKKILLDVIISHLSDDSRNYLSGQGIDFLTNYQRPFFNYVSLCKHLNFNELIEMAETINLSYIGKILIIDEIIYLFINKDTRFTHLYIPYRFNYQIYLVPEAKYCFSELEFLSCNTCIDDDILFGLTELCKSIKELELIIEKDANNYGIIKLVKSPKNLFNVCLLTKNFSRTNEQFCEILENSLVKHASTIQNFKAPNYNDWKGKRSIYLSIIQDSNLGVYSILKYYDIVEEYITQGIVIKWIYPDDEGYNFEDFQFVD</sequence>
<comment type="caution">
    <text evidence="1">The sequence shown here is derived from an EMBL/GenBank/DDBJ whole genome shotgun (WGS) entry which is preliminary data.</text>
</comment>
<organism evidence="1 2">
    <name type="scientific">Rhizophagus clarus</name>
    <dbReference type="NCBI Taxonomy" id="94130"/>
    <lineage>
        <taxon>Eukaryota</taxon>
        <taxon>Fungi</taxon>
        <taxon>Fungi incertae sedis</taxon>
        <taxon>Mucoromycota</taxon>
        <taxon>Glomeromycotina</taxon>
        <taxon>Glomeromycetes</taxon>
        <taxon>Glomerales</taxon>
        <taxon>Glomeraceae</taxon>
        <taxon>Rhizophagus</taxon>
    </lineage>
</organism>
<dbReference type="Proteomes" id="UP000615446">
    <property type="component" value="Unassembled WGS sequence"/>
</dbReference>
<dbReference type="AlphaFoldDB" id="A0A8H3LNB8"/>
<protein>
    <submittedName>
        <fullName evidence="1">Uncharacterized protein</fullName>
    </submittedName>
</protein>
<gene>
    <name evidence="1" type="ORF">RCL2_001698200</name>
</gene>
<dbReference type="OrthoDB" id="2307273at2759"/>